<reference evidence="1" key="1">
    <citation type="submission" date="2023-04" db="EMBL/GenBank/DDBJ databases">
        <title>Ambrosiozyma monospora NBRC 10751.</title>
        <authorList>
            <person name="Ichikawa N."/>
            <person name="Sato H."/>
            <person name="Tonouchi N."/>
        </authorList>
    </citation>
    <scope>NUCLEOTIDE SEQUENCE</scope>
    <source>
        <strain evidence="1">NBRC 10751</strain>
    </source>
</reference>
<dbReference type="EMBL" id="BSXS01004783">
    <property type="protein sequence ID" value="GME83483.1"/>
    <property type="molecule type" value="Genomic_DNA"/>
</dbReference>
<name>A0ACB5T873_AMBMO</name>
<evidence type="ECO:0000313" key="2">
    <source>
        <dbReference type="Proteomes" id="UP001165064"/>
    </source>
</evidence>
<dbReference type="Proteomes" id="UP001165064">
    <property type="component" value="Unassembled WGS sequence"/>
</dbReference>
<sequence length="245" mass="26157">MSSTTTTSHVPSLHINTNTSSNPNTPNRVHKRSTSLDPYNLNVNHSTDKLVSLTPSPTTPPPAISKTAPCSPIAGQAHGRSFSLPLFVDSELDLDGVDIDTLTRQLESLEFDNLVAAFNADSPTSEYSAVEKIPSPKPMKDDIDTSSISSTKTLASFTPVDCDAEGKTGMKATNSLKLPVIRGPVFSHRHADSNMSEATCVDNNNSNGGSDAVIDKDKEDDDEEIGEFGREVLARVEQAGLFVGV</sequence>
<organism evidence="1 2">
    <name type="scientific">Ambrosiozyma monospora</name>
    <name type="common">Yeast</name>
    <name type="synonym">Endomycopsis monosporus</name>
    <dbReference type="NCBI Taxonomy" id="43982"/>
    <lineage>
        <taxon>Eukaryota</taxon>
        <taxon>Fungi</taxon>
        <taxon>Dikarya</taxon>
        <taxon>Ascomycota</taxon>
        <taxon>Saccharomycotina</taxon>
        <taxon>Pichiomycetes</taxon>
        <taxon>Pichiales</taxon>
        <taxon>Pichiaceae</taxon>
        <taxon>Ambrosiozyma</taxon>
    </lineage>
</organism>
<keyword evidence="2" id="KW-1185">Reference proteome</keyword>
<evidence type="ECO:0000313" key="1">
    <source>
        <dbReference type="EMBL" id="GME83483.1"/>
    </source>
</evidence>
<protein>
    <submittedName>
        <fullName evidence="1">Unnamed protein product</fullName>
    </submittedName>
</protein>
<proteinExistence type="predicted"/>
<gene>
    <name evidence="1" type="ORF">Amon02_000620000</name>
</gene>
<comment type="caution">
    <text evidence="1">The sequence shown here is derived from an EMBL/GenBank/DDBJ whole genome shotgun (WGS) entry which is preliminary data.</text>
</comment>
<accession>A0ACB5T873</accession>